<evidence type="ECO:0000256" key="4">
    <source>
        <dbReference type="ARBA" id="ARBA00023002"/>
    </source>
</evidence>
<evidence type="ECO:0000256" key="1">
    <source>
        <dbReference type="ARBA" id="ARBA00001974"/>
    </source>
</evidence>
<comment type="caution">
    <text evidence="7">The sequence shown here is derived from an EMBL/GenBank/DDBJ whole genome shotgun (WGS) entry which is preliminary data.</text>
</comment>
<organism evidence="7 9">
    <name type="scientific">Lentibacillus cibarius</name>
    <dbReference type="NCBI Taxonomy" id="2583219"/>
    <lineage>
        <taxon>Bacteria</taxon>
        <taxon>Bacillati</taxon>
        <taxon>Bacillota</taxon>
        <taxon>Bacilli</taxon>
        <taxon>Bacillales</taxon>
        <taxon>Bacillaceae</taxon>
        <taxon>Lentibacillus</taxon>
    </lineage>
</organism>
<dbReference type="Proteomes" id="UP000319280">
    <property type="component" value="Unassembled WGS sequence"/>
</dbReference>
<dbReference type="InterPro" id="IPR036188">
    <property type="entry name" value="FAD/NAD-bd_sf"/>
</dbReference>
<dbReference type="EMBL" id="VCIA01000001">
    <property type="protein sequence ID" value="TMN22878.1"/>
    <property type="molecule type" value="Genomic_DNA"/>
</dbReference>
<evidence type="ECO:0000313" key="9">
    <source>
        <dbReference type="Proteomes" id="UP000319280"/>
    </source>
</evidence>
<keyword evidence="9" id="KW-1185">Reference proteome</keyword>
<dbReference type="Proteomes" id="UP000306980">
    <property type="component" value="Unassembled WGS sequence"/>
</dbReference>
<dbReference type="SUPFAM" id="SSF51905">
    <property type="entry name" value="FAD/NAD(P)-binding domain"/>
    <property type="match status" value="1"/>
</dbReference>
<feature type="domain" description="FAD dependent oxidoreductase" evidence="5">
    <location>
        <begin position="4"/>
        <end position="350"/>
    </location>
</feature>
<dbReference type="PANTHER" id="PTHR13847">
    <property type="entry name" value="SARCOSINE DEHYDROGENASE-RELATED"/>
    <property type="match status" value="1"/>
</dbReference>
<dbReference type="GO" id="GO:0005737">
    <property type="term" value="C:cytoplasm"/>
    <property type="evidence" value="ECO:0007669"/>
    <property type="project" value="TreeGrafter"/>
</dbReference>
<protein>
    <submittedName>
        <fullName evidence="7">FAD-binding oxidoreductase</fullName>
    </submittedName>
</protein>
<evidence type="ECO:0000313" key="8">
    <source>
        <dbReference type="Proteomes" id="UP000306980"/>
    </source>
</evidence>
<dbReference type="GO" id="GO:0016491">
    <property type="term" value="F:oxidoreductase activity"/>
    <property type="evidence" value="ECO:0007669"/>
    <property type="project" value="UniProtKB-KW"/>
</dbReference>
<dbReference type="OrthoDB" id="9805337at2"/>
<accession>A0A549YIF8</accession>
<proteinExistence type="inferred from homology"/>
<accession>A0A5S3QMI8</accession>
<keyword evidence="3" id="KW-0285">Flavoprotein</keyword>
<reference evidence="6 8" key="1">
    <citation type="submission" date="2019-05" db="EMBL/GenBank/DDBJ databases">
        <title>Genomic analysis of Lentibacillus sp. NKC220-2.</title>
        <authorList>
            <person name="Oh Y.J."/>
        </authorList>
    </citation>
    <scope>NUCLEOTIDE SEQUENCE [LARGE SCALE GENOMIC DNA]</scope>
    <source>
        <strain evidence="6 8">NKC220-2</strain>
    </source>
</reference>
<dbReference type="Gene3D" id="3.30.9.10">
    <property type="entry name" value="D-Amino Acid Oxidase, subunit A, domain 2"/>
    <property type="match status" value="1"/>
</dbReference>
<dbReference type="Pfam" id="PF01266">
    <property type="entry name" value="DAO"/>
    <property type="match status" value="1"/>
</dbReference>
<evidence type="ECO:0000256" key="2">
    <source>
        <dbReference type="ARBA" id="ARBA00009410"/>
    </source>
</evidence>
<gene>
    <name evidence="6" type="ORF">FFL34_12870</name>
    <name evidence="7" type="ORF">FH966_08220</name>
</gene>
<comment type="cofactor">
    <cofactor evidence="1">
        <name>FAD</name>
        <dbReference type="ChEBI" id="CHEBI:57692"/>
    </cofactor>
</comment>
<dbReference type="AlphaFoldDB" id="A0A549YIF8"/>
<evidence type="ECO:0000313" key="6">
    <source>
        <dbReference type="EMBL" id="TMN22878.1"/>
    </source>
</evidence>
<evidence type="ECO:0000313" key="7">
    <source>
        <dbReference type="EMBL" id="TRM11669.1"/>
    </source>
</evidence>
<keyword evidence="4" id="KW-0560">Oxidoreductase</keyword>
<dbReference type="PANTHER" id="PTHR13847:SF286">
    <property type="entry name" value="D-AMINO ACID DEHYDROGENASE"/>
    <property type="match status" value="1"/>
</dbReference>
<evidence type="ECO:0000259" key="5">
    <source>
        <dbReference type="Pfam" id="PF01266"/>
    </source>
</evidence>
<dbReference type="RefSeq" id="WP_138603774.1">
    <property type="nucleotide sequence ID" value="NZ_VCIA01000001.1"/>
</dbReference>
<comment type="similarity">
    <text evidence="2">Belongs to the DadA oxidoreductase family.</text>
</comment>
<dbReference type="InterPro" id="IPR006076">
    <property type="entry name" value="FAD-dep_OxRdtase"/>
</dbReference>
<sequence length="370" mass="39508">MKKYIVIGSGILGASAAYKLAKAGADVTIIDRHHTGQATDAAAGIICPWLSQRRNKAWYQLAKGGARMYRSLIEELAEDGETETGYAQTGAISIHNDQKKLNAMKERALKRREDAPEIGDVTLLDPNETKAMFPHLDDGYGAVHISGGARVNGRGIRNSLIRGAQKHGATVINGNAELLHDGTTITGVSINDQTIECDQVIAACGVWMDELLKPLHIQFNVTPLKAQILHLKTPNTDTSDWPVVMPPNDQFMLTWDDRILVGATHEDDAGFDSRITAGGINEILSKALEIAPGLADSTILEARVGFRPHTPGFLPVIGPVSGVDGLLVANGLGSSGLTTGPFVGQQLANLALEEEVEINLSDFDVAGAIN</sequence>
<dbReference type="EMBL" id="VJMZ01000001">
    <property type="protein sequence ID" value="TRM11669.1"/>
    <property type="molecule type" value="Genomic_DNA"/>
</dbReference>
<reference evidence="7 9" key="2">
    <citation type="submission" date="2019-07" db="EMBL/GenBank/DDBJ databases">
        <title>Genomic analysis of Lentibacillus sp. NKC851-2.</title>
        <authorList>
            <person name="Oh Y.J."/>
        </authorList>
    </citation>
    <scope>NUCLEOTIDE SEQUENCE [LARGE SCALE GENOMIC DNA]</scope>
    <source>
        <strain evidence="7 9">NKC851-2</strain>
    </source>
</reference>
<dbReference type="SUPFAM" id="SSF54373">
    <property type="entry name" value="FAD-linked reductases, C-terminal domain"/>
    <property type="match status" value="1"/>
</dbReference>
<name>A0A549YIF8_9BACI</name>
<dbReference type="Gene3D" id="3.50.50.60">
    <property type="entry name" value="FAD/NAD(P)-binding domain"/>
    <property type="match status" value="1"/>
</dbReference>
<evidence type="ECO:0000256" key="3">
    <source>
        <dbReference type="ARBA" id="ARBA00022630"/>
    </source>
</evidence>